<keyword evidence="2" id="KW-1185">Reference proteome</keyword>
<proteinExistence type="predicted"/>
<dbReference type="Proteomes" id="UP000027120">
    <property type="component" value="Unassembled WGS sequence"/>
</dbReference>
<organism evidence="1 2">
    <name type="scientific">Citrus sinensis</name>
    <name type="common">Sweet orange</name>
    <name type="synonym">Citrus aurantium var. sinensis</name>
    <dbReference type="NCBI Taxonomy" id="2711"/>
    <lineage>
        <taxon>Eukaryota</taxon>
        <taxon>Viridiplantae</taxon>
        <taxon>Streptophyta</taxon>
        <taxon>Embryophyta</taxon>
        <taxon>Tracheophyta</taxon>
        <taxon>Spermatophyta</taxon>
        <taxon>Magnoliopsida</taxon>
        <taxon>eudicotyledons</taxon>
        <taxon>Gunneridae</taxon>
        <taxon>Pentapetalae</taxon>
        <taxon>rosids</taxon>
        <taxon>malvids</taxon>
        <taxon>Sapindales</taxon>
        <taxon>Rutaceae</taxon>
        <taxon>Aurantioideae</taxon>
        <taxon>Citrus</taxon>
    </lineage>
</organism>
<protein>
    <submittedName>
        <fullName evidence="1">Uncharacterized protein</fullName>
    </submittedName>
</protein>
<name>A0A067EQ25_CITSI</name>
<sequence length="76" mass="8817">PDFDPYAPAVQSHSQVWIRMYSLSQEYWDRATRDGLFGHYARILVEVDLSDIPTSILVEREGYSFSIGIHYENLPP</sequence>
<feature type="non-terminal residue" evidence="1">
    <location>
        <position position="1"/>
    </location>
</feature>
<dbReference type="EMBL" id="KK784964">
    <property type="protein sequence ID" value="KDO57279.1"/>
    <property type="molecule type" value="Genomic_DNA"/>
</dbReference>
<accession>A0A067EQ25</accession>
<dbReference type="AlphaFoldDB" id="A0A067EQ25"/>
<gene>
    <name evidence="1" type="ORF">CISIN_1g039331mg</name>
</gene>
<evidence type="ECO:0000313" key="1">
    <source>
        <dbReference type="EMBL" id="KDO57279.1"/>
    </source>
</evidence>
<reference evidence="1 2" key="1">
    <citation type="submission" date="2014-04" db="EMBL/GenBank/DDBJ databases">
        <authorList>
            <consortium name="International Citrus Genome Consortium"/>
            <person name="Gmitter F."/>
            <person name="Chen C."/>
            <person name="Farmerie W."/>
            <person name="Harkins T."/>
            <person name="Desany B."/>
            <person name="Mohiuddin M."/>
            <person name="Kodira C."/>
            <person name="Borodovsky M."/>
            <person name="Lomsadze A."/>
            <person name="Burns P."/>
            <person name="Jenkins J."/>
            <person name="Prochnik S."/>
            <person name="Shu S."/>
            <person name="Chapman J."/>
            <person name="Pitluck S."/>
            <person name="Schmutz J."/>
            <person name="Rokhsar D."/>
        </authorList>
    </citation>
    <scope>NUCLEOTIDE SEQUENCE</scope>
</reference>
<evidence type="ECO:0000313" key="2">
    <source>
        <dbReference type="Proteomes" id="UP000027120"/>
    </source>
</evidence>